<feature type="region of interest" description="Disordered" evidence="1">
    <location>
        <begin position="1"/>
        <end position="59"/>
    </location>
</feature>
<evidence type="ECO:0000256" key="1">
    <source>
        <dbReference type="SAM" id="MobiDB-lite"/>
    </source>
</evidence>
<comment type="caution">
    <text evidence="2">The sequence shown here is derived from an EMBL/GenBank/DDBJ whole genome shotgun (WGS) entry which is preliminary data.</text>
</comment>
<dbReference type="STRING" id="4615.A0A199V7X5"/>
<dbReference type="EMBL" id="LSRQ01002888">
    <property type="protein sequence ID" value="OAY72986.1"/>
    <property type="molecule type" value="Genomic_DNA"/>
</dbReference>
<gene>
    <name evidence="2" type="ORF">ACMD2_02565</name>
</gene>
<proteinExistence type="predicted"/>
<sequence>MGNVTGREEENGGGDDEDPSARSSEGGFAPYHAGSADSIGGGGGGESPPQSPRRSPSPFMFAPQSLYLLCKDTVIHLNFPIKCRRTNNMEVPKILLRGKSQSC</sequence>
<dbReference type="AlphaFoldDB" id="A0A199V7X5"/>
<accession>A0A199V7X5</accession>
<organism evidence="2 3">
    <name type="scientific">Ananas comosus</name>
    <name type="common">Pineapple</name>
    <name type="synonym">Ananas ananas</name>
    <dbReference type="NCBI Taxonomy" id="4615"/>
    <lineage>
        <taxon>Eukaryota</taxon>
        <taxon>Viridiplantae</taxon>
        <taxon>Streptophyta</taxon>
        <taxon>Embryophyta</taxon>
        <taxon>Tracheophyta</taxon>
        <taxon>Spermatophyta</taxon>
        <taxon>Magnoliopsida</taxon>
        <taxon>Liliopsida</taxon>
        <taxon>Poales</taxon>
        <taxon>Bromeliaceae</taxon>
        <taxon>Bromelioideae</taxon>
        <taxon>Ananas</taxon>
    </lineage>
</organism>
<feature type="compositionally biased region" description="Basic and acidic residues" evidence="1">
    <location>
        <begin position="1"/>
        <end position="10"/>
    </location>
</feature>
<dbReference type="Proteomes" id="UP000092600">
    <property type="component" value="Unassembled WGS sequence"/>
</dbReference>
<reference evidence="2 3" key="1">
    <citation type="journal article" date="2016" name="DNA Res.">
        <title>The draft genome of MD-2 pineapple using hybrid error correction of long reads.</title>
        <authorList>
            <person name="Redwan R.M."/>
            <person name="Saidin A."/>
            <person name="Kumar S.V."/>
        </authorList>
    </citation>
    <scope>NUCLEOTIDE SEQUENCE [LARGE SCALE GENOMIC DNA]</scope>
    <source>
        <strain evidence="3">cv. MD2</strain>
        <tissue evidence="2">Leaf</tissue>
    </source>
</reference>
<protein>
    <submittedName>
        <fullName evidence="2">Uncharacterized protein</fullName>
    </submittedName>
</protein>
<evidence type="ECO:0000313" key="2">
    <source>
        <dbReference type="EMBL" id="OAY72986.1"/>
    </source>
</evidence>
<evidence type="ECO:0000313" key="3">
    <source>
        <dbReference type="Proteomes" id="UP000092600"/>
    </source>
</evidence>
<name>A0A199V7X5_ANACO</name>